<dbReference type="Gene3D" id="2.60.40.2950">
    <property type="match status" value="1"/>
</dbReference>
<reference evidence="8" key="1">
    <citation type="journal article" date="2023" name="Mol. Biol. Evol.">
        <title>Third-Generation Sequencing Reveals the Adaptive Role of the Epigenome in Three Deep-Sea Polychaetes.</title>
        <authorList>
            <person name="Perez M."/>
            <person name="Aroh O."/>
            <person name="Sun Y."/>
            <person name="Lan Y."/>
            <person name="Juniper S.K."/>
            <person name="Young C.R."/>
            <person name="Angers B."/>
            <person name="Qian P.Y."/>
        </authorList>
    </citation>
    <scope>NUCLEOTIDE SEQUENCE</scope>
    <source>
        <strain evidence="8">R07B-5</strain>
    </source>
</reference>
<evidence type="ECO:0000259" key="6">
    <source>
        <dbReference type="SMART" id="SM01360"/>
    </source>
</evidence>
<protein>
    <recommendedName>
        <fullName evidence="10">CD109 antigen</fullName>
    </recommendedName>
</protein>
<dbReference type="PANTHER" id="PTHR11412">
    <property type="entry name" value="MACROGLOBULIN / COMPLEMENT"/>
    <property type="match status" value="1"/>
</dbReference>
<evidence type="ECO:0008006" key="10">
    <source>
        <dbReference type="Google" id="ProtNLM"/>
    </source>
</evidence>
<dbReference type="Pfam" id="PF07677">
    <property type="entry name" value="A2M_recep"/>
    <property type="match status" value="1"/>
</dbReference>
<dbReference type="GO" id="GO:0005615">
    <property type="term" value="C:extracellular space"/>
    <property type="evidence" value="ECO:0007669"/>
    <property type="project" value="InterPro"/>
</dbReference>
<dbReference type="Pfam" id="PF07703">
    <property type="entry name" value="A2M_BRD"/>
    <property type="match status" value="1"/>
</dbReference>
<evidence type="ECO:0000313" key="8">
    <source>
        <dbReference type="EMBL" id="KAK2177016.1"/>
    </source>
</evidence>
<keyword evidence="1 2" id="KW-1015">Disulfide bond</keyword>
<dbReference type="InterPro" id="IPR002890">
    <property type="entry name" value="MG2"/>
</dbReference>
<proteinExistence type="predicted"/>
<evidence type="ECO:0000256" key="3">
    <source>
        <dbReference type="SAM" id="Phobius"/>
    </source>
</evidence>
<dbReference type="Gene3D" id="1.50.10.20">
    <property type="match status" value="1"/>
</dbReference>
<dbReference type="SMART" id="SM01359">
    <property type="entry name" value="A2M_N_2"/>
    <property type="match status" value="1"/>
</dbReference>
<keyword evidence="3" id="KW-1133">Transmembrane helix</keyword>
<dbReference type="InterPro" id="IPR002172">
    <property type="entry name" value="LDrepeatLR_classA_rpt"/>
</dbReference>
<dbReference type="InterPro" id="IPR011625">
    <property type="entry name" value="A2M_N_BRD"/>
</dbReference>
<dbReference type="SUPFAM" id="SSF57424">
    <property type="entry name" value="LDL receptor-like module"/>
    <property type="match status" value="1"/>
</dbReference>
<dbReference type="SUPFAM" id="SSF48239">
    <property type="entry name" value="Terpenoid cyclases/Protein prenyltransferases"/>
    <property type="match status" value="1"/>
</dbReference>
<dbReference type="Proteomes" id="UP001209878">
    <property type="component" value="Unassembled WGS sequence"/>
</dbReference>
<dbReference type="InterPro" id="IPR036055">
    <property type="entry name" value="LDL_receptor-like_sf"/>
</dbReference>
<feature type="domain" description="Alpha-2-macroglobulin" evidence="6">
    <location>
        <begin position="748"/>
        <end position="839"/>
    </location>
</feature>
<dbReference type="InterPro" id="IPR008930">
    <property type="entry name" value="Terpenoid_cyclase/PrenylTrfase"/>
</dbReference>
<evidence type="ECO:0000256" key="2">
    <source>
        <dbReference type="PROSITE-ProRule" id="PRU00124"/>
    </source>
</evidence>
<dbReference type="InterPro" id="IPR050473">
    <property type="entry name" value="A2M/Complement_sys"/>
</dbReference>
<dbReference type="SMART" id="SM01361">
    <property type="entry name" value="A2M_recep"/>
    <property type="match status" value="1"/>
</dbReference>
<evidence type="ECO:0000256" key="1">
    <source>
        <dbReference type="ARBA" id="ARBA00023157"/>
    </source>
</evidence>
<dbReference type="Gene3D" id="2.60.40.1930">
    <property type="match status" value="2"/>
</dbReference>
<feature type="domain" description="Alpha-2-macroglobulin bait region" evidence="5">
    <location>
        <begin position="470"/>
        <end position="601"/>
    </location>
</feature>
<gene>
    <name evidence="8" type="ORF">NP493_623g01030</name>
</gene>
<dbReference type="InterPro" id="IPR009048">
    <property type="entry name" value="A-macroglobulin_rcpt-bd"/>
</dbReference>
<dbReference type="EMBL" id="JAODUO010000623">
    <property type="protein sequence ID" value="KAK2177016.1"/>
    <property type="molecule type" value="Genomic_DNA"/>
</dbReference>
<dbReference type="Pfam" id="PF07678">
    <property type="entry name" value="TED_complement"/>
    <property type="match status" value="1"/>
</dbReference>
<dbReference type="SUPFAM" id="SSF49410">
    <property type="entry name" value="Alpha-macroglobulin receptor domain"/>
    <property type="match status" value="1"/>
</dbReference>
<dbReference type="Gene3D" id="2.20.130.20">
    <property type="match status" value="1"/>
</dbReference>
<keyword evidence="3" id="KW-0472">Membrane</keyword>
<dbReference type="Pfam" id="PF01835">
    <property type="entry name" value="MG2"/>
    <property type="match status" value="1"/>
</dbReference>
<comment type="caution">
    <text evidence="8">The sequence shown here is derived from an EMBL/GenBank/DDBJ whole genome shotgun (WGS) entry which is preliminary data.</text>
</comment>
<dbReference type="PANTHER" id="PTHR11412:SF146">
    <property type="entry name" value="CD109 ANTIGEN"/>
    <property type="match status" value="1"/>
</dbReference>
<dbReference type="CDD" id="cd00112">
    <property type="entry name" value="LDLa"/>
    <property type="match status" value="1"/>
</dbReference>
<dbReference type="Gene3D" id="2.60.40.10">
    <property type="entry name" value="Immunoglobulins"/>
    <property type="match status" value="1"/>
</dbReference>
<dbReference type="SMART" id="SM01360">
    <property type="entry name" value="A2M"/>
    <property type="match status" value="1"/>
</dbReference>
<dbReference type="InterPro" id="IPR036595">
    <property type="entry name" value="A-macroglobulin_rcpt-bd_sf"/>
</dbReference>
<feature type="signal peptide" evidence="4">
    <location>
        <begin position="1"/>
        <end position="25"/>
    </location>
</feature>
<keyword evidence="9" id="KW-1185">Reference proteome</keyword>
<comment type="caution">
    <text evidence="2">Lacks conserved residue(s) required for the propagation of feature annotation.</text>
</comment>
<sequence length="1569" mass="178962">MTVKMSGRVGVIGLVLFITVAVAAAESNYVDNVLDKGHRLMSRPSYFIVAPTRIRADEIINVNVIILHLDYPQLFVRASIMRYEEEVAFASEVFKSASRRMLQMQMPEDVAQGNYTMKIEGMINLGSGGLVFSNTTKLTFEPKRVSVFMFTDKQIYLKRSTIYFRIVVLKPNLIPINSGSMNIYIKDAKGQVVRRWLAQLVNNGFYENNFRTAHPAKHGWWTIVVEGWGYVYTSRFKTENVFPHQHEVNVTMPDYILENDFGVAGVIMANHTSTRPASGNATLRLQIQPPGMKKDFPVITKQFPHFKGTTSFMVPMREIRHHTSQLPGTKLKATVTVKDWYEIEVQPGKGTTHIIADTYRIRFLGGKVRTFKPGTAFNVYIAVYSPDGRQFRRFKNKQVLVQLSVISKTGRTQAKEQVPYAIPRDSIIHFTYTPTKDDATLIVRAAYDGAAQAYEELKATRHYSRSNNYLTIGSSTIVPELNSYMVFTIRTSIFMPDVYYEVLSKGRILYADQLYMKSTQKTFAIAVSRDMIPDARIVAFGILNTGEVLADSMSFHVKGIRKDGLKVRVNKGKDFNGKTVEINAMGDPSTLTVFRAEDYDMYKRKSKRLNLFFTEYMVEEELATYDDHQNMRFKHTWYHDEERLENVYYASPSYAIDANTTFESAGVIVYTDADLVRIEGYDLCNYTQGWMPCFDDSCYLMEQRCDGTQQCEDGADEMGCDPGPNEVISRADPFDNLYRMWVHLDDRLWSWKYFYTMPRGRVDFTLKRPVRPTTWVIGGFSLSTTDGLAFTEEPARLDTTLGFYMVVQTPKTVVRGEQIGVQVAVFNCWHQPIEALVKLKASKDYSFVKVETGSITSSYDPRTIKGKDVETMVSLQQGESRFVHFPVLPLVIGKKIKITIQARSFVNSMTITKKVKVIYDGVTNRYHTPYLIDLISKGSVYIPDFQIPVPETFIRPEQREHLFVPGSEKAVISIVGDVVGTGFFQPHLDLYNIYGYVYGNGEHSMFHFGLNFYWLEYMRVTNQLTTKMRDGALTGLNKDLMQMYAFIAKDGGMAMRRKKSPTSVFLTALAIEVLAAGARPEWEYVVYIDPNVLSRLSLWLAKQQNKTSGAFLRTSHVFDLKMLSNATTLDGLPMNVSETAYSVIAFATAKLTLTGEAQIQAITSMNLAADYLARNLDQLTDPFDVCTVTYALQLAHHRVKDEAFRKMMKMRRAEGDYMYWSALPVRANPTTIVNNVPFLLPRQFPEAHECKAVQATAFALMVYIQNNYFADSRPIMRWLQTMRNFNGGFSASQETMRAVQALVAYARRDTNRALYDMRITLESTAKTGWKKVVHLKKGHFAVLSTLTLPEAFNTLKATATGTGMALMQMATTVNVEYDSMLRKPPVRSFDLWVENLAFWGRNSSHFDMNICIRWTRLDIAPRSGASVLEVDIPTGFYVRKELLRLYQRVGPIDSMRSRYTKQKVVLYFEYIDNNPNCYYFEAERWYPIANGSIQHQIRIYDSYEPALQNVTLYNTYSLFHLHICQVCGSFQCPYCPFYNTAESVPVFSLLGLLLLVAGVLCLQAVDLAR</sequence>
<evidence type="ECO:0000256" key="4">
    <source>
        <dbReference type="SAM" id="SignalP"/>
    </source>
</evidence>
<evidence type="ECO:0000259" key="5">
    <source>
        <dbReference type="SMART" id="SM01359"/>
    </source>
</evidence>
<organism evidence="8 9">
    <name type="scientific">Ridgeia piscesae</name>
    <name type="common">Tubeworm</name>
    <dbReference type="NCBI Taxonomy" id="27915"/>
    <lineage>
        <taxon>Eukaryota</taxon>
        <taxon>Metazoa</taxon>
        <taxon>Spiralia</taxon>
        <taxon>Lophotrochozoa</taxon>
        <taxon>Annelida</taxon>
        <taxon>Polychaeta</taxon>
        <taxon>Sedentaria</taxon>
        <taxon>Canalipalpata</taxon>
        <taxon>Sabellida</taxon>
        <taxon>Siboglinidae</taxon>
        <taxon>Ridgeia</taxon>
    </lineage>
</organism>
<feature type="chain" id="PRO_5042259188" description="CD109 antigen" evidence="4">
    <location>
        <begin position="26"/>
        <end position="1569"/>
    </location>
</feature>
<evidence type="ECO:0000313" key="9">
    <source>
        <dbReference type="Proteomes" id="UP001209878"/>
    </source>
</evidence>
<feature type="disulfide bond" evidence="2">
    <location>
        <begin position="693"/>
        <end position="711"/>
    </location>
</feature>
<feature type="transmembrane region" description="Helical" evidence="3">
    <location>
        <begin position="1544"/>
        <end position="1565"/>
    </location>
</feature>
<dbReference type="InterPro" id="IPR013783">
    <property type="entry name" value="Ig-like_fold"/>
</dbReference>
<keyword evidence="4" id="KW-0732">Signal</keyword>
<dbReference type="Gene3D" id="2.60.40.1940">
    <property type="match status" value="1"/>
</dbReference>
<name>A0AAD9KT49_RIDPI</name>
<dbReference type="GO" id="GO:0004866">
    <property type="term" value="F:endopeptidase inhibitor activity"/>
    <property type="evidence" value="ECO:0007669"/>
    <property type="project" value="InterPro"/>
</dbReference>
<dbReference type="SMART" id="SM00192">
    <property type="entry name" value="LDLa"/>
    <property type="match status" value="1"/>
</dbReference>
<dbReference type="InterPro" id="IPR011626">
    <property type="entry name" value="Alpha-macroglobulin_TED"/>
</dbReference>
<feature type="disulfide bond" evidence="2">
    <location>
        <begin position="705"/>
        <end position="720"/>
    </location>
</feature>
<dbReference type="Gene3D" id="2.60.40.690">
    <property type="entry name" value="Alpha-macroglobulin, receptor-binding domain"/>
    <property type="match status" value="1"/>
</dbReference>
<dbReference type="Gene3D" id="2.60.120.1540">
    <property type="match status" value="1"/>
</dbReference>
<evidence type="ECO:0000259" key="7">
    <source>
        <dbReference type="SMART" id="SM01361"/>
    </source>
</evidence>
<dbReference type="Pfam" id="PF00207">
    <property type="entry name" value="A2M"/>
    <property type="match status" value="1"/>
</dbReference>
<dbReference type="InterPro" id="IPR001599">
    <property type="entry name" value="Macroglobln_a2"/>
</dbReference>
<keyword evidence="3" id="KW-0812">Transmembrane</keyword>
<feature type="domain" description="Alpha-macroglobulin receptor-binding" evidence="7">
    <location>
        <begin position="1423"/>
        <end position="1513"/>
    </location>
</feature>
<accession>A0AAD9KT49</accession>
<dbReference type="PROSITE" id="PS50068">
    <property type="entry name" value="LDLRA_2"/>
    <property type="match status" value="1"/>
</dbReference>